<keyword evidence="2" id="KW-1185">Reference proteome</keyword>
<sequence>IVHIVSNQNSVFIAFIDQHTNPARVKSIPISESKLLQVLLFHVSLTLIPHSDHFLPKLLYCMAAKFPTKLRFSLEVDCSIQVAEMDRPGLEIACSSRRHPIP</sequence>
<evidence type="ECO:0000313" key="1">
    <source>
        <dbReference type="Ensembl" id="ENSACUP00000003661.1"/>
    </source>
</evidence>
<reference evidence="1" key="2">
    <citation type="submission" date="2025-09" db="UniProtKB">
        <authorList>
            <consortium name="Ensembl"/>
        </authorList>
    </citation>
    <scope>IDENTIFICATION</scope>
</reference>
<organism evidence="1 2">
    <name type="scientific">Athene cunicularia</name>
    <name type="common">Burrowing owl</name>
    <name type="synonym">Speotyto cunicularia</name>
    <dbReference type="NCBI Taxonomy" id="194338"/>
    <lineage>
        <taxon>Eukaryota</taxon>
        <taxon>Metazoa</taxon>
        <taxon>Chordata</taxon>
        <taxon>Craniata</taxon>
        <taxon>Vertebrata</taxon>
        <taxon>Euteleostomi</taxon>
        <taxon>Archelosauria</taxon>
        <taxon>Archosauria</taxon>
        <taxon>Dinosauria</taxon>
        <taxon>Saurischia</taxon>
        <taxon>Theropoda</taxon>
        <taxon>Coelurosauria</taxon>
        <taxon>Aves</taxon>
        <taxon>Neognathae</taxon>
        <taxon>Neoaves</taxon>
        <taxon>Telluraves</taxon>
        <taxon>Strigiformes</taxon>
        <taxon>Strigidae</taxon>
        <taxon>Athene</taxon>
    </lineage>
</organism>
<dbReference type="Ensembl" id="ENSACUT00000003892.1">
    <property type="protein sequence ID" value="ENSACUP00000003661.1"/>
    <property type="gene ID" value="ENSACUG00000002501.1"/>
</dbReference>
<accession>A0A663LVV9</accession>
<dbReference type="Proteomes" id="UP000472269">
    <property type="component" value="Unplaced"/>
</dbReference>
<protein>
    <submittedName>
        <fullName evidence="1">Uncharacterized protein</fullName>
    </submittedName>
</protein>
<reference evidence="1" key="1">
    <citation type="submission" date="2025-08" db="UniProtKB">
        <authorList>
            <consortium name="Ensembl"/>
        </authorList>
    </citation>
    <scope>IDENTIFICATION</scope>
</reference>
<evidence type="ECO:0000313" key="2">
    <source>
        <dbReference type="Proteomes" id="UP000472269"/>
    </source>
</evidence>
<dbReference type="AlphaFoldDB" id="A0A663LVV9"/>
<name>A0A663LVV9_ATHCN</name>
<proteinExistence type="predicted"/>